<dbReference type="Pfam" id="PF00005">
    <property type="entry name" value="ABC_tran"/>
    <property type="match status" value="1"/>
</dbReference>
<evidence type="ECO:0000259" key="2">
    <source>
        <dbReference type="PROSITE" id="PS50893"/>
    </source>
</evidence>
<dbReference type="PROSITE" id="PS50893">
    <property type="entry name" value="ABC_TRANSPORTER_2"/>
    <property type="match status" value="1"/>
</dbReference>
<keyword evidence="3" id="KW-0547">Nucleotide-binding</keyword>
<dbReference type="InterPro" id="IPR026082">
    <property type="entry name" value="ABCA"/>
</dbReference>
<name>A0A2G9V207_TELCI</name>
<gene>
    <name evidence="3" type="ORF">TELCIR_01414</name>
</gene>
<sequence length="508" mass="57352">MINCLNPDIAMAYGVTLLAEYETQGKDSADGLRWGTIFTSPTPDQRLTVGHCFIMLIVDGLLLMIITWYVEAVYPGGEGVPQKPWFFLLKSYWFPSSQEKKSVASQVARDSPSEEREFVKLEKDPDLKATINVVGLSKTYGTSIFKKLFDCQFGKLSEKKAVDDLNLKMYHGVTSPSSGTAYIDDYDIRTSLPQGREFFEKEAIDILTRLRIEAKMHARASTLSGGQKRKLSLAVALIGGSEIVMLDEPTSGMDPGARHETWTLLQTEKSRRTILLTTHFMEEADLLGDRIAILAHGQLQCCGSGMFLKAQYGIGYHLIVVYENSSTSDRLVTQTLELLSRHVSEVRLQTFVGQEATFIISAKCKAQFSSMFADLEQAQHSLGISSYGMSITTMEEVFLRVGDLAQERFNREREEESEETTEMGDNDTFLRQLRVTERVRGFPYYWQHVEAMFIKRAIFFYRKWIMFAMTLFFPPKPCGGRAVAEAQTPDRVTIYTPFAAGRLAQQEA</sequence>
<reference evidence="3 4" key="1">
    <citation type="submission" date="2015-09" db="EMBL/GenBank/DDBJ databases">
        <title>Draft genome of the parasitic nematode Teladorsagia circumcincta isolate WARC Sus (inbred).</title>
        <authorList>
            <person name="Mitreva M."/>
        </authorList>
    </citation>
    <scope>NUCLEOTIDE SEQUENCE [LARGE SCALE GENOMIC DNA]</scope>
    <source>
        <strain evidence="3 4">S</strain>
    </source>
</reference>
<dbReference type="Proteomes" id="UP000230423">
    <property type="component" value="Unassembled WGS sequence"/>
</dbReference>
<keyword evidence="1" id="KW-0812">Transmembrane</keyword>
<accession>A0A2G9V207</accession>
<protein>
    <submittedName>
        <fullName evidence="3">ABC transporter, ATP-binding protein</fullName>
    </submittedName>
</protein>
<dbReference type="PANTHER" id="PTHR19229">
    <property type="entry name" value="ATP-BINDING CASSETTE TRANSPORTER SUBFAMILY A ABCA"/>
    <property type="match status" value="1"/>
</dbReference>
<evidence type="ECO:0000256" key="1">
    <source>
        <dbReference type="SAM" id="Phobius"/>
    </source>
</evidence>
<dbReference type="InterPro" id="IPR017871">
    <property type="entry name" value="ABC_transporter-like_CS"/>
</dbReference>
<dbReference type="InterPro" id="IPR027417">
    <property type="entry name" value="P-loop_NTPase"/>
</dbReference>
<dbReference type="GO" id="GO:0005319">
    <property type="term" value="F:lipid transporter activity"/>
    <property type="evidence" value="ECO:0007669"/>
    <property type="project" value="TreeGrafter"/>
</dbReference>
<dbReference type="EMBL" id="KZ345046">
    <property type="protein sequence ID" value="PIO76517.1"/>
    <property type="molecule type" value="Genomic_DNA"/>
</dbReference>
<dbReference type="GO" id="GO:0140359">
    <property type="term" value="F:ABC-type transporter activity"/>
    <property type="evidence" value="ECO:0007669"/>
    <property type="project" value="InterPro"/>
</dbReference>
<dbReference type="Gene3D" id="3.40.50.300">
    <property type="entry name" value="P-loop containing nucleotide triphosphate hydrolases"/>
    <property type="match status" value="1"/>
</dbReference>
<dbReference type="GO" id="GO:0016887">
    <property type="term" value="F:ATP hydrolysis activity"/>
    <property type="evidence" value="ECO:0007669"/>
    <property type="project" value="InterPro"/>
</dbReference>
<dbReference type="AlphaFoldDB" id="A0A2G9V207"/>
<dbReference type="PANTHER" id="PTHR19229:SF250">
    <property type="entry name" value="ABC TRANSPORTER DOMAIN-CONTAINING PROTEIN-RELATED"/>
    <property type="match status" value="1"/>
</dbReference>
<keyword evidence="1" id="KW-1133">Transmembrane helix</keyword>
<feature type="transmembrane region" description="Helical" evidence="1">
    <location>
        <begin position="47"/>
        <end position="70"/>
    </location>
</feature>
<dbReference type="PROSITE" id="PS00211">
    <property type="entry name" value="ABC_TRANSPORTER_1"/>
    <property type="match status" value="1"/>
</dbReference>
<keyword evidence="4" id="KW-1185">Reference proteome</keyword>
<dbReference type="SUPFAM" id="SSF52540">
    <property type="entry name" value="P-loop containing nucleoside triphosphate hydrolases"/>
    <property type="match status" value="1"/>
</dbReference>
<keyword evidence="3" id="KW-0067">ATP-binding</keyword>
<organism evidence="3 4">
    <name type="scientific">Teladorsagia circumcincta</name>
    <name type="common">Brown stomach worm</name>
    <name type="synonym">Ostertagia circumcincta</name>
    <dbReference type="NCBI Taxonomy" id="45464"/>
    <lineage>
        <taxon>Eukaryota</taxon>
        <taxon>Metazoa</taxon>
        <taxon>Ecdysozoa</taxon>
        <taxon>Nematoda</taxon>
        <taxon>Chromadorea</taxon>
        <taxon>Rhabditida</taxon>
        <taxon>Rhabditina</taxon>
        <taxon>Rhabditomorpha</taxon>
        <taxon>Strongyloidea</taxon>
        <taxon>Trichostrongylidae</taxon>
        <taxon>Teladorsagia</taxon>
    </lineage>
</organism>
<evidence type="ECO:0000313" key="3">
    <source>
        <dbReference type="EMBL" id="PIO76517.1"/>
    </source>
</evidence>
<proteinExistence type="predicted"/>
<dbReference type="GO" id="GO:0005524">
    <property type="term" value="F:ATP binding"/>
    <property type="evidence" value="ECO:0007669"/>
    <property type="project" value="UniProtKB-KW"/>
</dbReference>
<keyword evidence="1" id="KW-0472">Membrane</keyword>
<dbReference type="OrthoDB" id="416154at2759"/>
<dbReference type="GO" id="GO:0016020">
    <property type="term" value="C:membrane"/>
    <property type="evidence" value="ECO:0007669"/>
    <property type="project" value="InterPro"/>
</dbReference>
<feature type="domain" description="ABC transporter" evidence="2">
    <location>
        <begin position="32"/>
        <end position="321"/>
    </location>
</feature>
<dbReference type="InterPro" id="IPR003439">
    <property type="entry name" value="ABC_transporter-like_ATP-bd"/>
</dbReference>
<evidence type="ECO:0000313" key="4">
    <source>
        <dbReference type="Proteomes" id="UP000230423"/>
    </source>
</evidence>